<dbReference type="OrthoDB" id="26525at2759"/>
<feature type="domain" description="EF-hand" evidence="4">
    <location>
        <begin position="583"/>
        <end position="618"/>
    </location>
</feature>
<evidence type="ECO:0000256" key="2">
    <source>
        <dbReference type="SAM" id="MobiDB-lite"/>
    </source>
</evidence>
<protein>
    <submittedName>
        <fullName evidence="5">Calmodulin-1</fullName>
    </submittedName>
</protein>
<keyword evidence="1" id="KW-0106">Calcium</keyword>
<feature type="domain" description="C2" evidence="3">
    <location>
        <begin position="342"/>
        <end position="464"/>
    </location>
</feature>
<feature type="domain" description="EF-hand" evidence="4">
    <location>
        <begin position="785"/>
        <end position="820"/>
    </location>
</feature>
<evidence type="ECO:0000259" key="4">
    <source>
        <dbReference type="PROSITE" id="PS50222"/>
    </source>
</evidence>
<dbReference type="InterPro" id="IPR011992">
    <property type="entry name" value="EF-hand-dom_pair"/>
</dbReference>
<sequence length="831" mass="93422">MEGAKPIIPPPPAEIPLPQAGPPQHEGESHDVQQHTIPAGQFDELDRAEALELPPAQDAEDNLEPVVKVLPKLVPGQLVVEVVEAYGLSKDEAAAAITQTRIDPYLKCTLGKQKKAPTHKGRVLKNQGKDVPFNEKMVFNLVDPEPFASEGDVTLTFKIMNSNVLADTTLAEAEISVSGLFVNFQHEGEYRLFYRRRKSDPLQPAGGVKLRMRFYPARMGYLLVHCMEGRKMKNMELMGKQDPYCKFEMLDQKPQRSKTIKNGGTDCSFDGEELRLWLKSNTWTEQLHFSCFDEDIGSDDLIGARNFNLLEFMTDASTMEEFDQEGMGRIHEEWYEIFQGRNMDKLSGEVRLRFQFYPAGTLVIQSIEARHLVDKDTMGRQDPYIVYMMKSNYDTSNFKMRTKTDTDGGTDPRWDETSKMAVVDHHELVMEVYDEDTIGSDDLIGKASFSLLPLFRKGVLDTWVTLRNKDTWGRVTKCGEVHLHLEFIAPPGVAYPLLQPDMDTFDDTERENRLRDESDEQAAVAKDSGFGKGAFVNGRPPGSTDEFTDADIESAFQFIDLNKNGFIGAGEIRHILVCMGELITDEEVDEMVRMVDSDGDGQVSFAEFRLLMLHPDPANFDASTVKDIVEAAPGTAALGLDGKDVAARQEQDAATKREKINLMRLFSQANEVSMPTLQRAFEKFRLLDRGAGSTGFVDFPTMCDILLVEPTGEYKKLFKLMDYEGQARVNMREILLGLCNFANAPLETRCNFCFLMYDEDGNGSLDRTEITEILKANHLVSDPKAVRRKVDTVMQQADRDGSGTVDIDEFLILAKKFPNLLFAVQLDSTAD</sequence>
<gene>
    <name evidence="5" type="ORF">FCC1311_080402</name>
</gene>
<dbReference type="SMART" id="SM00054">
    <property type="entry name" value="EFh"/>
    <property type="match status" value="5"/>
</dbReference>
<dbReference type="PROSITE" id="PS50004">
    <property type="entry name" value="C2"/>
    <property type="match status" value="3"/>
</dbReference>
<feature type="compositionally biased region" description="Pro residues" evidence="2">
    <location>
        <begin position="7"/>
        <end position="21"/>
    </location>
</feature>
<dbReference type="Gene3D" id="2.60.40.150">
    <property type="entry name" value="C2 domain"/>
    <property type="match status" value="3"/>
</dbReference>
<organism evidence="5 6">
    <name type="scientific">Hondaea fermentalgiana</name>
    <dbReference type="NCBI Taxonomy" id="2315210"/>
    <lineage>
        <taxon>Eukaryota</taxon>
        <taxon>Sar</taxon>
        <taxon>Stramenopiles</taxon>
        <taxon>Bigyra</taxon>
        <taxon>Labyrinthulomycetes</taxon>
        <taxon>Thraustochytrida</taxon>
        <taxon>Thraustochytriidae</taxon>
        <taxon>Hondaea</taxon>
    </lineage>
</organism>
<feature type="domain" description="EF-hand" evidence="4">
    <location>
        <begin position="745"/>
        <end position="780"/>
    </location>
</feature>
<dbReference type="InParanoid" id="A0A2R5GMF7"/>
<feature type="region of interest" description="Disordered" evidence="2">
    <location>
        <begin position="1"/>
        <end position="37"/>
    </location>
</feature>
<evidence type="ECO:0000259" key="3">
    <source>
        <dbReference type="PROSITE" id="PS50004"/>
    </source>
</evidence>
<dbReference type="InterPro" id="IPR035892">
    <property type="entry name" value="C2_domain_sf"/>
</dbReference>
<evidence type="ECO:0000256" key="1">
    <source>
        <dbReference type="ARBA" id="ARBA00022837"/>
    </source>
</evidence>
<dbReference type="PROSITE" id="PS50222">
    <property type="entry name" value="EF_HAND_2"/>
    <property type="match status" value="4"/>
</dbReference>
<dbReference type="PANTHER" id="PTHR47052:SF3">
    <property type="entry name" value="INGRESSION PROTEIN 1"/>
    <property type="match status" value="1"/>
</dbReference>
<dbReference type="Pfam" id="PF00168">
    <property type="entry name" value="C2"/>
    <property type="match status" value="3"/>
</dbReference>
<feature type="domain" description="C2" evidence="3">
    <location>
        <begin position="59"/>
        <end position="190"/>
    </location>
</feature>
<accession>A0A2R5GMF7</accession>
<name>A0A2R5GMF7_9STRA</name>
<comment type="caution">
    <text evidence="5">The sequence shown here is derived from an EMBL/GenBank/DDBJ whole genome shotgun (WGS) entry which is preliminary data.</text>
</comment>
<dbReference type="FunFam" id="1.10.238.10:FF:000001">
    <property type="entry name" value="Calmodulin 1"/>
    <property type="match status" value="1"/>
</dbReference>
<feature type="domain" description="EF-hand" evidence="4">
    <location>
        <begin position="547"/>
        <end position="582"/>
    </location>
</feature>
<feature type="domain" description="C2" evidence="3">
    <location>
        <begin position="204"/>
        <end position="322"/>
    </location>
</feature>
<dbReference type="AlphaFoldDB" id="A0A2R5GMF7"/>
<dbReference type="SUPFAM" id="SSF49562">
    <property type="entry name" value="C2 domain (Calcium/lipid-binding domain, CaLB)"/>
    <property type="match status" value="3"/>
</dbReference>
<evidence type="ECO:0000313" key="5">
    <source>
        <dbReference type="EMBL" id="GBG31815.1"/>
    </source>
</evidence>
<evidence type="ECO:0000313" key="6">
    <source>
        <dbReference type="Proteomes" id="UP000241890"/>
    </source>
</evidence>
<dbReference type="SMART" id="SM00239">
    <property type="entry name" value="C2"/>
    <property type="match status" value="3"/>
</dbReference>
<dbReference type="SUPFAM" id="SSF47473">
    <property type="entry name" value="EF-hand"/>
    <property type="match status" value="2"/>
</dbReference>
<dbReference type="EMBL" id="BEYU01000107">
    <property type="protein sequence ID" value="GBG31815.1"/>
    <property type="molecule type" value="Genomic_DNA"/>
</dbReference>
<dbReference type="Pfam" id="PF13499">
    <property type="entry name" value="EF-hand_7"/>
    <property type="match status" value="2"/>
</dbReference>
<dbReference type="InterPro" id="IPR018247">
    <property type="entry name" value="EF_Hand_1_Ca_BS"/>
</dbReference>
<dbReference type="PANTHER" id="PTHR47052">
    <property type="entry name" value="CONSERVED SERINE PROLINE-RICH PROTEIN (AFU_ORTHOLOGUE AFUA_2G01790)"/>
    <property type="match status" value="1"/>
</dbReference>
<dbReference type="PROSITE" id="PS00018">
    <property type="entry name" value="EF_HAND_1"/>
    <property type="match status" value="4"/>
</dbReference>
<dbReference type="InterPro" id="IPR002048">
    <property type="entry name" value="EF_hand_dom"/>
</dbReference>
<keyword evidence="6" id="KW-1185">Reference proteome</keyword>
<reference evidence="5 6" key="1">
    <citation type="submission" date="2017-12" db="EMBL/GenBank/DDBJ databases">
        <title>Sequencing, de novo assembly and annotation of complete genome of a new Thraustochytrid species, strain FCC1311.</title>
        <authorList>
            <person name="Sedici K."/>
            <person name="Godart F."/>
            <person name="Aiese Cigliano R."/>
            <person name="Sanseverino W."/>
            <person name="Barakat M."/>
            <person name="Ortet P."/>
            <person name="Marechal E."/>
            <person name="Cagnac O."/>
            <person name="Amato A."/>
        </authorList>
    </citation>
    <scope>NUCLEOTIDE SEQUENCE [LARGE SCALE GENOMIC DNA]</scope>
</reference>
<dbReference type="Proteomes" id="UP000241890">
    <property type="component" value="Unassembled WGS sequence"/>
</dbReference>
<dbReference type="Gene3D" id="1.10.238.10">
    <property type="entry name" value="EF-hand"/>
    <property type="match status" value="2"/>
</dbReference>
<dbReference type="GO" id="GO:0005509">
    <property type="term" value="F:calcium ion binding"/>
    <property type="evidence" value="ECO:0007669"/>
    <property type="project" value="InterPro"/>
</dbReference>
<dbReference type="InterPro" id="IPR052981">
    <property type="entry name" value="Ingression_C2_domain"/>
</dbReference>
<dbReference type="InterPro" id="IPR000008">
    <property type="entry name" value="C2_dom"/>
</dbReference>
<dbReference type="CDD" id="cd00051">
    <property type="entry name" value="EFh"/>
    <property type="match status" value="2"/>
</dbReference>
<proteinExistence type="predicted"/>